<dbReference type="eggNOG" id="ENOG502S5ZX">
    <property type="taxonomic scope" value="Eukaryota"/>
</dbReference>
<feature type="compositionally biased region" description="Polar residues" evidence="1">
    <location>
        <begin position="296"/>
        <end position="309"/>
    </location>
</feature>
<dbReference type="HOGENOM" id="CLU_048305_0_0_1"/>
<dbReference type="EMBL" id="DS480414">
    <property type="protein sequence ID" value="EDO16923.1"/>
    <property type="molecule type" value="Genomic_DNA"/>
</dbReference>
<dbReference type="FunCoup" id="A7TLE2">
    <property type="interactions" value="90"/>
</dbReference>
<protein>
    <submittedName>
        <fullName evidence="2">Uncharacterized protein</fullName>
    </submittedName>
</protein>
<evidence type="ECO:0000256" key="1">
    <source>
        <dbReference type="SAM" id="MobiDB-lite"/>
    </source>
</evidence>
<reference evidence="2 3" key="1">
    <citation type="journal article" date="2007" name="Proc. Natl. Acad. Sci. U.S.A.">
        <title>Independent sorting-out of thousands of duplicated gene pairs in two yeast species descended from a whole-genome duplication.</title>
        <authorList>
            <person name="Scannell D.R."/>
            <person name="Frank A.C."/>
            <person name="Conant G.C."/>
            <person name="Byrne K.P."/>
            <person name="Woolfit M."/>
            <person name="Wolfe K.H."/>
        </authorList>
    </citation>
    <scope>NUCLEOTIDE SEQUENCE [LARGE SCALE GENOMIC DNA]</scope>
    <source>
        <strain evidence="3">ATCC 22028 / DSM 70294 / BCRC 21397 / CBS 2163 / NBRC 10782 / NRRL Y-8283 / UCD 57-17</strain>
    </source>
</reference>
<evidence type="ECO:0000313" key="3">
    <source>
        <dbReference type="Proteomes" id="UP000000267"/>
    </source>
</evidence>
<dbReference type="GO" id="GO:0003713">
    <property type="term" value="F:transcription coactivator activity"/>
    <property type="evidence" value="ECO:0007669"/>
    <property type="project" value="EnsemblFungi"/>
</dbReference>
<feature type="region of interest" description="Disordered" evidence="1">
    <location>
        <begin position="276"/>
        <end position="311"/>
    </location>
</feature>
<evidence type="ECO:0000313" key="2">
    <source>
        <dbReference type="EMBL" id="EDO16923.1"/>
    </source>
</evidence>
<dbReference type="GO" id="GO:0000082">
    <property type="term" value="P:G1/S transition of mitotic cell cycle"/>
    <property type="evidence" value="ECO:0007669"/>
    <property type="project" value="EnsemblFungi"/>
</dbReference>
<dbReference type="OrthoDB" id="2163387at2759"/>
<feature type="region of interest" description="Disordered" evidence="1">
    <location>
        <begin position="347"/>
        <end position="393"/>
    </location>
</feature>
<dbReference type="Proteomes" id="UP000000267">
    <property type="component" value="Unassembled WGS sequence"/>
</dbReference>
<gene>
    <name evidence="2" type="ORF">Kpol_1020p32</name>
</gene>
<feature type="compositionally biased region" description="Basic and acidic residues" evidence="1">
    <location>
        <begin position="367"/>
        <end position="393"/>
    </location>
</feature>
<name>A7TLE2_VANPO</name>
<dbReference type="RefSeq" id="XP_001644781.1">
    <property type="nucleotide sequence ID" value="XM_001644731.1"/>
</dbReference>
<dbReference type="STRING" id="436907.A7TLE2"/>
<dbReference type="GeneID" id="5545110"/>
<dbReference type="AlphaFoldDB" id="A7TLE2"/>
<dbReference type="GO" id="GO:0070822">
    <property type="term" value="C:Sin3-type complex"/>
    <property type="evidence" value="ECO:0007669"/>
    <property type="project" value="EnsemblFungi"/>
</dbReference>
<organism evidence="3">
    <name type="scientific">Vanderwaltozyma polyspora (strain ATCC 22028 / DSM 70294 / BCRC 21397 / CBS 2163 / NBRC 10782 / NRRL Y-8283 / UCD 57-17)</name>
    <name type="common">Kluyveromyces polysporus</name>
    <dbReference type="NCBI Taxonomy" id="436907"/>
    <lineage>
        <taxon>Eukaryota</taxon>
        <taxon>Fungi</taxon>
        <taxon>Dikarya</taxon>
        <taxon>Ascomycota</taxon>
        <taxon>Saccharomycotina</taxon>
        <taxon>Saccharomycetes</taxon>
        <taxon>Saccharomycetales</taxon>
        <taxon>Saccharomycetaceae</taxon>
        <taxon>Vanderwaltozyma</taxon>
    </lineage>
</organism>
<feature type="region of interest" description="Disordered" evidence="1">
    <location>
        <begin position="29"/>
        <end position="77"/>
    </location>
</feature>
<feature type="region of interest" description="Disordered" evidence="1">
    <location>
        <begin position="91"/>
        <end position="141"/>
    </location>
</feature>
<dbReference type="GO" id="GO:0033309">
    <property type="term" value="C:SBF transcription complex"/>
    <property type="evidence" value="ECO:0007669"/>
    <property type="project" value="EnsemblFungi"/>
</dbReference>
<dbReference type="GO" id="GO:0045944">
    <property type="term" value="P:positive regulation of transcription by RNA polymerase II"/>
    <property type="evidence" value="ECO:0007669"/>
    <property type="project" value="EnsemblFungi"/>
</dbReference>
<proteinExistence type="predicted"/>
<dbReference type="OMA" id="NMNDYVH"/>
<dbReference type="PhylomeDB" id="A7TLE2"/>
<dbReference type="KEGG" id="vpo:Kpol_1020p32"/>
<sequence length="393" mass="42651">MMSPEKERELTSKILERAQLAQMTRQLKLGLSKVPTKKKSNDKSNSIVLPATSDDEDEEKEREMKSRKRTSDAATIKDAITRISPLKKPLLKDSGELNVSPLKDYHRPSTPPRVPPSSSSSAINENFNNEKNSKLEPPSTPKAAVTAPVLLTGNTNRLLVTPKANVVNITGKTPGGQSNNNNDNDVAADLLMYLATSPYVSSKGNYDKVLSTPSMSINMSSSHGPYDREADGAIRFSHMKPSISSPQSTFKTAPLDYTAGGTVPFTDVLMDSPTIFMTKSPPQRKKNNGQNNNLNTDTIHSSNVPSTPSRELRSSVGSVAFLKTPNFNMFDYVHTLFSPSPRVNMSAGNAVSPGPPESSGSNLSFSGKDDIHHIEDVSESSEKDILTSEETAK</sequence>
<dbReference type="InParanoid" id="A7TLE2"/>
<accession>A7TLE2</accession>
<dbReference type="GO" id="GO:0030907">
    <property type="term" value="C:MBF transcription complex"/>
    <property type="evidence" value="ECO:0007669"/>
    <property type="project" value="EnsemblFungi"/>
</dbReference>
<dbReference type="GO" id="GO:0031496">
    <property type="term" value="P:positive regulation of mating type switching"/>
    <property type="evidence" value="ECO:0007669"/>
    <property type="project" value="EnsemblFungi"/>
</dbReference>
<keyword evidence="3" id="KW-1185">Reference proteome</keyword>